<dbReference type="PANTHER" id="PTHR24240">
    <property type="entry name" value="OPSIN"/>
    <property type="match status" value="1"/>
</dbReference>
<evidence type="ECO:0000256" key="2">
    <source>
        <dbReference type="ARBA" id="ARBA00022692"/>
    </source>
</evidence>
<dbReference type="GO" id="GO:0016020">
    <property type="term" value="C:membrane"/>
    <property type="evidence" value="ECO:0007669"/>
    <property type="project" value="UniProtKB-SubCell"/>
</dbReference>
<dbReference type="EMBL" id="JBBPFD010000003">
    <property type="protein sequence ID" value="KAK7933789.1"/>
    <property type="molecule type" value="Genomic_DNA"/>
</dbReference>
<evidence type="ECO:0000256" key="6">
    <source>
        <dbReference type="ARBA" id="ARBA00023170"/>
    </source>
</evidence>
<name>A0AAW0PPN2_9GOBI</name>
<gene>
    <name evidence="10" type="ORF">WMY93_004685</name>
</gene>
<evidence type="ECO:0000256" key="5">
    <source>
        <dbReference type="ARBA" id="ARBA00023136"/>
    </source>
</evidence>
<evidence type="ECO:0000313" key="10">
    <source>
        <dbReference type="EMBL" id="KAK7933789.1"/>
    </source>
</evidence>
<accession>A0AAW0PPN2</accession>
<feature type="transmembrane region" description="Helical" evidence="8">
    <location>
        <begin position="67"/>
        <end position="88"/>
    </location>
</feature>
<dbReference type="InterPro" id="IPR000276">
    <property type="entry name" value="GPCR_Rhodpsn"/>
</dbReference>
<feature type="transmembrane region" description="Helical" evidence="8">
    <location>
        <begin position="28"/>
        <end position="55"/>
    </location>
</feature>
<proteinExistence type="predicted"/>
<sequence>MRASEAMEPDGGQVIGTLFSKVDVPDHAHYIVAVFVLAIGALGVTGNALVMFAFYSNKKLRNLPNYFIMNLAVSDFLMAFTQSPIFFINSLYKEWLLEKQGSSIRHTAVS</sequence>
<keyword evidence="3 8" id="KW-1133">Transmembrane helix</keyword>
<dbReference type="Proteomes" id="UP001460270">
    <property type="component" value="Unassembled WGS sequence"/>
</dbReference>
<dbReference type="Gene3D" id="1.20.1070.10">
    <property type="entry name" value="Rhodopsin 7-helix transmembrane proteins"/>
    <property type="match status" value="1"/>
</dbReference>
<evidence type="ECO:0000256" key="1">
    <source>
        <dbReference type="ARBA" id="ARBA00004141"/>
    </source>
</evidence>
<evidence type="ECO:0000256" key="3">
    <source>
        <dbReference type="ARBA" id="ARBA00022989"/>
    </source>
</evidence>
<comment type="subcellular location">
    <subcellularLocation>
        <location evidence="1">Membrane</location>
        <topology evidence="1">Multi-pass membrane protein</topology>
    </subcellularLocation>
</comment>
<dbReference type="InterPro" id="IPR050125">
    <property type="entry name" value="GPCR_opsins"/>
</dbReference>
<evidence type="ECO:0000256" key="7">
    <source>
        <dbReference type="ARBA" id="ARBA00023224"/>
    </source>
</evidence>
<dbReference type="SUPFAM" id="SSF81321">
    <property type="entry name" value="Family A G protein-coupled receptor-like"/>
    <property type="match status" value="1"/>
</dbReference>
<keyword evidence="6" id="KW-0675">Receptor</keyword>
<keyword evidence="7" id="KW-0807">Transducer</keyword>
<keyword evidence="4" id="KW-0297">G-protein coupled receptor</keyword>
<evidence type="ECO:0000256" key="8">
    <source>
        <dbReference type="SAM" id="Phobius"/>
    </source>
</evidence>
<reference evidence="11" key="1">
    <citation type="submission" date="2024-04" db="EMBL/GenBank/DDBJ databases">
        <title>Salinicola lusitanus LLJ914,a marine bacterium isolated from the Okinawa Trough.</title>
        <authorList>
            <person name="Li J."/>
        </authorList>
    </citation>
    <scope>NUCLEOTIDE SEQUENCE [LARGE SCALE GENOMIC DNA]</scope>
</reference>
<organism evidence="10 11">
    <name type="scientific">Mugilogobius chulae</name>
    <name type="common">yellowstripe goby</name>
    <dbReference type="NCBI Taxonomy" id="88201"/>
    <lineage>
        <taxon>Eukaryota</taxon>
        <taxon>Metazoa</taxon>
        <taxon>Chordata</taxon>
        <taxon>Craniata</taxon>
        <taxon>Vertebrata</taxon>
        <taxon>Euteleostomi</taxon>
        <taxon>Actinopterygii</taxon>
        <taxon>Neopterygii</taxon>
        <taxon>Teleostei</taxon>
        <taxon>Neoteleostei</taxon>
        <taxon>Acanthomorphata</taxon>
        <taxon>Gobiaria</taxon>
        <taxon>Gobiiformes</taxon>
        <taxon>Gobioidei</taxon>
        <taxon>Gobiidae</taxon>
        <taxon>Gobionellinae</taxon>
        <taxon>Mugilogobius</taxon>
    </lineage>
</organism>
<keyword evidence="11" id="KW-1185">Reference proteome</keyword>
<dbReference type="PRINTS" id="PR00237">
    <property type="entry name" value="GPCRRHODOPSN"/>
</dbReference>
<keyword evidence="2 8" id="KW-0812">Transmembrane</keyword>
<feature type="domain" description="G-protein coupled receptors family 1 profile" evidence="9">
    <location>
        <begin position="46"/>
        <end position="110"/>
    </location>
</feature>
<dbReference type="PROSITE" id="PS50262">
    <property type="entry name" value="G_PROTEIN_RECEP_F1_2"/>
    <property type="match status" value="1"/>
</dbReference>
<comment type="caution">
    <text evidence="10">The sequence shown here is derived from an EMBL/GenBank/DDBJ whole genome shotgun (WGS) entry which is preliminary data.</text>
</comment>
<protein>
    <recommendedName>
        <fullName evidence="9">G-protein coupled receptors family 1 profile domain-containing protein</fullName>
    </recommendedName>
</protein>
<dbReference type="InterPro" id="IPR017452">
    <property type="entry name" value="GPCR_Rhodpsn_7TM"/>
</dbReference>
<evidence type="ECO:0000256" key="4">
    <source>
        <dbReference type="ARBA" id="ARBA00023040"/>
    </source>
</evidence>
<evidence type="ECO:0000259" key="9">
    <source>
        <dbReference type="PROSITE" id="PS50262"/>
    </source>
</evidence>
<keyword evidence="5 8" id="KW-0472">Membrane</keyword>
<evidence type="ECO:0000313" key="11">
    <source>
        <dbReference type="Proteomes" id="UP001460270"/>
    </source>
</evidence>
<dbReference type="GO" id="GO:0004930">
    <property type="term" value="F:G protein-coupled receptor activity"/>
    <property type="evidence" value="ECO:0007669"/>
    <property type="project" value="UniProtKB-KW"/>
</dbReference>
<dbReference type="AlphaFoldDB" id="A0AAW0PPN2"/>
<dbReference type="Pfam" id="PF00001">
    <property type="entry name" value="7tm_1"/>
    <property type="match status" value="1"/>
</dbReference>